<dbReference type="AlphaFoldDB" id="A0A2W5ABA5"/>
<dbReference type="InterPro" id="IPR001623">
    <property type="entry name" value="DnaJ_domain"/>
</dbReference>
<dbReference type="PROSITE" id="PS50076">
    <property type="entry name" value="DNAJ_2"/>
    <property type="match status" value="1"/>
</dbReference>
<evidence type="ECO:0000313" key="8">
    <source>
        <dbReference type="Proteomes" id="UP000249066"/>
    </source>
</evidence>
<comment type="similarity">
    <text evidence="5">Belongs to the TIM14 family.</text>
</comment>
<dbReference type="EMBL" id="QFNN01000028">
    <property type="protein sequence ID" value="PZO90457.1"/>
    <property type="molecule type" value="Genomic_DNA"/>
</dbReference>
<protein>
    <submittedName>
        <fullName evidence="7">Molecular chaperone DnaJ</fullName>
    </submittedName>
</protein>
<evidence type="ECO:0000313" key="7">
    <source>
        <dbReference type="EMBL" id="PZO90457.1"/>
    </source>
</evidence>
<dbReference type="Proteomes" id="UP000249066">
    <property type="component" value="Unassembled WGS sequence"/>
</dbReference>
<evidence type="ECO:0000256" key="1">
    <source>
        <dbReference type="ARBA" id="ARBA00004167"/>
    </source>
</evidence>
<evidence type="ECO:0000256" key="2">
    <source>
        <dbReference type="ARBA" id="ARBA00022692"/>
    </source>
</evidence>
<sequence length="89" mass="9706">MLKLVAVAVLAFVVWTWLKTPARQPRMPLAEARDLLGVGENAGADEIRAAHRRIITRVHPDAGGTAELARRINMARDLLLAAAARSSRN</sequence>
<dbReference type="PANTHER" id="PTHR12763">
    <property type="match status" value="1"/>
</dbReference>
<dbReference type="SMART" id="SM00271">
    <property type="entry name" value="DnaJ"/>
    <property type="match status" value="1"/>
</dbReference>
<evidence type="ECO:0000256" key="5">
    <source>
        <dbReference type="ARBA" id="ARBA00038105"/>
    </source>
</evidence>
<proteinExistence type="inferred from homology"/>
<keyword evidence="4" id="KW-0472">Membrane</keyword>
<feature type="domain" description="J" evidence="6">
    <location>
        <begin position="31"/>
        <end position="89"/>
    </location>
</feature>
<keyword evidence="3" id="KW-1133">Transmembrane helix</keyword>
<dbReference type="CDD" id="cd06257">
    <property type="entry name" value="DnaJ"/>
    <property type="match status" value="1"/>
</dbReference>
<dbReference type="InterPro" id="IPR036869">
    <property type="entry name" value="J_dom_sf"/>
</dbReference>
<dbReference type="PANTHER" id="PTHR12763:SF28">
    <property type="entry name" value="GEO10507P1-RELATED"/>
    <property type="match status" value="1"/>
</dbReference>
<name>A0A2W5ABA5_9SPHN</name>
<keyword evidence="2" id="KW-0812">Transmembrane</keyword>
<gene>
    <name evidence="7" type="ORF">DI623_06880</name>
</gene>
<dbReference type="GO" id="GO:0016020">
    <property type="term" value="C:membrane"/>
    <property type="evidence" value="ECO:0007669"/>
    <property type="project" value="UniProtKB-SubCell"/>
</dbReference>
<dbReference type="SUPFAM" id="SSF46565">
    <property type="entry name" value="Chaperone J-domain"/>
    <property type="match status" value="1"/>
</dbReference>
<evidence type="ECO:0000256" key="3">
    <source>
        <dbReference type="ARBA" id="ARBA00022989"/>
    </source>
</evidence>
<comment type="caution">
    <text evidence="7">The sequence shown here is derived from an EMBL/GenBank/DDBJ whole genome shotgun (WGS) entry which is preliminary data.</text>
</comment>
<evidence type="ECO:0000259" key="6">
    <source>
        <dbReference type="PROSITE" id="PS50076"/>
    </source>
</evidence>
<reference evidence="7 8" key="1">
    <citation type="submission" date="2017-08" db="EMBL/GenBank/DDBJ databases">
        <title>Infants hospitalized years apart are colonized by the same room-sourced microbial strains.</title>
        <authorList>
            <person name="Brooks B."/>
            <person name="Olm M.R."/>
            <person name="Firek B.A."/>
            <person name="Baker R."/>
            <person name="Thomas B.C."/>
            <person name="Morowitz M.J."/>
            <person name="Banfield J.F."/>
        </authorList>
    </citation>
    <scope>NUCLEOTIDE SEQUENCE [LARGE SCALE GENOMIC DNA]</scope>
    <source>
        <strain evidence="7">S2_018_000_R2_101</strain>
    </source>
</reference>
<dbReference type="Gene3D" id="1.10.287.110">
    <property type="entry name" value="DnaJ domain"/>
    <property type="match status" value="1"/>
</dbReference>
<evidence type="ECO:0000256" key="4">
    <source>
        <dbReference type="ARBA" id="ARBA00023136"/>
    </source>
</evidence>
<comment type="subcellular location">
    <subcellularLocation>
        <location evidence="1">Membrane</location>
        <topology evidence="1">Single-pass membrane protein</topology>
    </subcellularLocation>
</comment>
<accession>A0A2W5ABA5</accession>
<organism evidence="7 8">
    <name type="scientific">Sphingomonas sanxanigenens</name>
    <dbReference type="NCBI Taxonomy" id="397260"/>
    <lineage>
        <taxon>Bacteria</taxon>
        <taxon>Pseudomonadati</taxon>
        <taxon>Pseudomonadota</taxon>
        <taxon>Alphaproteobacteria</taxon>
        <taxon>Sphingomonadales</taxon>
        <taxon>Sphingomonadaceae</taxon>
        <taxon>Sphingomonas</taxon>
    </lineage>
</organism>